<evidence type="ECO:0000256" key="1">
    <source>
        <dbReference type="SAM" id="Phobius"/>
    </source>
</evidence>
<proteinExistence type="predicted"/>
<evidence type="ECO:0000313" key="2">
    <source>
        <dbReference type="EMBL" id="MFC0560706.1"/>
    </source>
</evidence>
<keyword evidence="1" id="KW-0812">Transmembrane</keyword>
<evidence type="ECO:0000313" key="3">
    <source>
        <dbReference type="Proteomes" id="UP001589833"/>
    </source>
</evidence>
<organism evidence="2 3">
    <name type="scientific">Halalkalibacter alkalisediminis</name>
    <dbReference type="NCBI Taxonomy" id="935616"/>
    <lineage>
        <taxon>Bacteria</taxon>
        <taxon>Bacillati</taxon>
        <taxon>Bacillota</taxon>
        <taxon>Bacilli</taxon>
        <taxon>Bacillales</taxon>
        <taxon>Bacillaceae</taxon>
        <taxon>Halalkalibacter</taxon>
    </lineage>
</organism>
<protein>
    <submittedName>
        <fullName evidence="2">Uncharacterized protein</fullName>
    </submittedName>
</protein>
<keyword evidence="3" id="KW-1185">Reference proteome</keyword>
<feature type="transmembrane region" description="Helical" evidence="1">
    <location>
        <begin position="12"/>
        <end position="35"/>
    </location>
</feature>
<dbReference type="RefSeq" id="WP_273847884.1">
    <property type="nucleotide sequence ID" value="NZ_JAQQWT010000039.1"/>
</dbReference>
<reference evidence="2 3" key="1">
    <citation type="submission" date="2024-09" db="EMBL/GenBank/DDBJ databases">
        <authorList>
            <person name="Sun Q."/>
            <person name="Mori K."/>
        </authorList>
    </citation>
    <scope>NUCLEOTIDE SEQUENCE [LARGE SCALE GENOMIC DNA]</scope>
    <source>
        <strain evidence="2 3">NCAIM B.02301</strain>
    </source>
</reference>
<keyword evidence="1" id="KW-0472">Membrane</keyword>
<dbReference type="EMBL" id="JBHLTR010000037">
    <property type="protein sequence ID" value="MFC0560706.1"/>
    <property type="molecule type" value="Genomic_DNA"/>
</dbReference>
<gene>
    <name evidence="2" type="ORF">ACFFH4_17135</name>
</gene>
<sequence>MYTIVLVKSATIYGLLDATLALGGVLAGVFGTWWWKKSKE</sequence>
<keyword evidence="1" id="KW-1133">Transmembrane helix</keyword>
<dbReference type="Proteomes" id="UP001589833">
    <property type="component" value="Unassembled WGS sequence"/>
</dbReference>
<accession>A0ABV6NJ67</accession>
<comment type="caution">
    <text evidence="2">The sequence shown here is derived from an EMBL/GenBank/DDBJ whole genome shotgun (WGS) entry which is preliminary data.</text>
</comment>
<name>A0ABV6NJ67_9BACI</name>